<dbReference type="RefSeq" id="WP_160849908.1">
    <property type="nucleotide sequence ID" value="NZ_WMEQ01000002.1"/>
</dbReference>
<sequence>MKIEKAVLAAVTTNRSNVDGGTPIFICESKEEMDQLASNLEAILDGISHALSDELYIIVKH</sequence>
<dbReference type="OrthoDB" id="1955035at2"/>
<dbReference type="InterPro" id="IPR054055">
    <property type="entry name" value="YpzH"/>
</dbReference>
<reference evidence="1 2" key="1">
    <citation type="submission" date="2019-11" db="EMBL/GenBank/DDBJ databases">
        <title>Genome sequences of 17 halophilic strains isolated from different environments.</title>
        <authorList>
            <person name="Furrow R.E."/>
        </authorList>
    </citation>
    <scope>NUCLEOTIDE SEQUENCE [LARGE SCALE GENOMIC DNA]</scope>
    <source>
        <strain evidence="1 2">22514_16_FS</strain>
    </source>
</reference>
<dbReference type="AlphaFoldDB" id="A0A6I4ZU90"/>
<dbReference type="Pfam" id="PF21835">
    <property type="entry name" value="YIEGIA_cap"/>
    <property type="match status" value="1"/>
</dbReference>
<comment type="caution">
    <text evidence="1">The sequence shown here is derived from an EMBL/GenBank/DDBJ whole genome shotgun (WGS) entry which is preliminary data.</text>
</comment>
<organism evidence="1 2">
    <name type="scientific">Pontibacillus yanchengensis</name>
    <dbReference type="NCBI Taxonomy" id="462910"/>
    <lineage>
        <taxon>Bacteria</taxon>
        <taxon>Bacillati</taxon>
        <taxon>Bacillota</taxon>
        <taxon>Bacilli</taxon>
        <taxon>Bacillales</taxon>
        <taxon>Bacillaceae</taxon>
        <taxon>Pontibacillus</taxon>
    </lineage>
</organism>
<evidence type="ECO:0000313" key="1">
    <source>
        <dbReference type="EMBL" id="MYL32734.1"/>
    </source>
</evidence>
<dbReference type="EMBL" id="WMEQ01000002">
    <property type="protein sequence ID" value="MYL32734.1"/>
    <property type="molecule type" value="Genomic_DNA"/>
</dbReference>
<protein>
    <submittedName>
        <fullName evidence="1">Uncharacterized protein</fullName>
    </submittedName>
</protein>
<name>A0A6I4ZU90_9BACI</name>
<dbReference type="Proteomes" id="UP000468638">
    <property type="component" value="Unassembled WGS sequence"/>
</dbReference>
<accession>A0A6I4ZU90</accession>
<gene>
    <name evidence="1" type="ORF">GLW05_03895</name>
</gene>
<evidence type="ECO:0000313" key="2">
    <source>
        <dbReference type="Proteomes" id="UP000468638"/>
    </source>
</evidence>
<proteinExistence type="predicted"/>